<keyword evidence="1" id="KW-0472">Membrane</keyword>
<feature type="transmembrane region" description="Helical" evidence="1">
    <location>
        <begin position="77"/>
        <end position="105"/>
    </location>
</feature>
<accession>A0A842YL56</accession>
<dbReference type="Proteomes" id="UP000646659">
    <property type="component" value="Unassembled WGS sequence"/>
</dbReference>
<name>A0A842YL56_METTF</name>
<evidence type="ECO:0000256" key="1">
    <source>
        <dbReference type="SAM" id="Phobius"/>
    </source>
</evidence>
<reference evidence="2" key="1">
    <citation type="submission" date="2018-06" db="EMBL/GenBank/DDBJ databases">
        <title>Draft genome sequence of Methanothermobacter thermautotrophicus Strain WHS, a thermophilic, hydrogenotrophic methanogen isolated from Washburn Hot Springs in Yellowstone National Park, USA.</title>
        <authorList>
            <person name="Mckay L.J."/>
            <person name="Klingelsmith K."/>
            <person name="Inskeep W.P."/>
            <person name="Fields M.W."/>
        </authorList>
    </citation>
    <scope>NUCLEOTIDE SEQUENCE</scope>
    <source>
        <strain evidence="2">WHS</strain>
    </source>
</reference>
<evidence type="ECO:0000313" key="3">
    <source>
        <dbReference type="Proteomes" id="UP000646659"/>
    </source>
</evidence>
<feature type="transmembrane region" description="Helical" evidence="1">
    <location>
        <begin position="48"/>
        <end position="65"/>
    </location>
</feature>
<comment type="caution">
    <text evidence="2">The sequence shown here is derived from an EMBL/GenBank/DDBJ whole genome shotgun (WGS) entry which is preliminary data.</text>
</comment>
<keyword evidence="1" id="KW-1133">Transmembrane helix</keyword>
<organism evidence="2 3">
    <name type="scientific">Methanothermobacter thermautotrophicus</name>
    <name type="common">Methanobacterium thermoformicicum</name>
    <dbReference type="NCBI Taxonomy" id="145262"/>
    <lineage>
        <taxon>Archaea</taxon>
        <taxon>Methanobacteriati</taxon>
        <taxon>Methanobacteriota</taxon>
        <taxon>Methanomada group</taxon>
        <taxon>Methanobacteria</taxon>
        <taxon>Methanobacteriales</taxon>
        <taxon>Methanobacteriaceae</taxon>
        <taxon>Methanothermobacter</taxon>
    </lineage>
</organism>
<feature type="transmembrane region" description="Helical" evidence="1">
    <location>
        <begin position="134"/>
        <end position="162"/>
    </location>
</feature>
<dbReference type="OrthoDB" id="82045at2157"/>
<sequence length="178" mass="19023">MIEVLYPVSGFLMKIADECEDEWEMPRTGMVAGALCGASAGLLSVSDPAAACIFLGIFAGTLLSFKVDCMSHAAAALVFVLFILAGGLPVISIPAVLMCTLAAYLDEYGNDNPVIYGKSRILRLFFDYRFSLKIVIVLLAILSLAGFKTGFGPLTVILFLLFEAAYELGGRVVHQGAE</sequence>
<dbReference type="AlphaFoldDB" id="A0A842YL56"/>
<keyword evidence="1" id="KW-0812">Transmembrane</keyword>
<proteinExistence type="predicted"/>
<dbReference type="RefSeq" id="WP_192961126.1">
    <property type="nucleotide sequence ID" value="NZ_QKOF01000001.1"/>
</dbReference>
<dbReference type="EMBL" id="QKOF01000001">
    <property type="protein sequence ID" value="MBE2899330.1"/>
    <property type="molecule type" value="Genomic_DNA"/>
</dbReference>
<gene>
    <name evidence="2" type="ORF">DNK57_00580</name>
</gene>
<evidence type="ECO:0000313" key="2">
    <source>
        <dbReference type="EMBL" id="MBE2899330.1"/>
    </source>
</evidence>
<protein>
    <submittedName>
        <fullName evidence="2">Uncharacterized protein</fullName>
    </submittedName>
</protein>